<keyword evidence="3" id="KW-0645">Protease</keyword>
<reference evidence="11 12" key="1">
    <citation type="submission" date="2024-09" db="EMBL/GenBank/DDBJ databases">
        <authorList>
            <person name="Sun Q."/>
            <person name="Mori K."/>
        </authorList>
    </citation>
    <scope>NUCLEOTIDE SEQUENCE [LARGE SCALE GENOMIC DNA]</scope>
    <source>
        <strain evidence="11 12">CCM 7706</strain>
    </source>
</reference>
<keyword evidence="8" id="KW-0472">Membrane</keyword>
<feature type="domain" description="M23ase beta-sheet core" evidence="9">
    <location>
        <begin position="311"/>
        <end position="407"/>
    </location>
</feature>
<dbReference type="Gene3D" id="2.70.70.10">
    <property type="entry name" value="Glucose Permease (Domain IIA)"/>
    <property type="match status" value="1"/>
</dbReference>
<evidence type="ECO:0000256" key="6">
    <source>
        <dbReference type="ARBA" id="ARBA00022833"/>
    </source>
</evidence>
<accession>A0ABV6D1Y2</accession>
<name>A0ABV6D1Y2_9SPHN</name>
<dbReference type="Proteomes" id="UP001589798">
    <property type="component" value="Unassembled WGS sequence"/>
</dbReference>
<dbReference type="PANTHER" id="PTHR21666:SF288">
    <property type="entry name" value="CELL DIVISION PROTEIN YTFB"/>
    <property type="match status" value="1"/>
</dbReference>
<evidence type="ECO:0000313" key="12">
    <source>
        <dbReference type="Proteomes" id="UP001589798"/>
    </source>
</evidence>
<evidence type="ECO:0000256" key="1">
    <source>
        <dbReference type="ARBA" id="ARBA00001947"/>
    </source>
</evidence>
<evidence type="ECO:0000256" key="5">
    <source>
        <dbReference type="ARBA" id="ARBA00022801"/>
    </source>
</evidence>
<keyword evidence="6" id="KW-0862">Zinc</keyword>
<dbReference type="InterPro" id="IPR016047">
    <property type="entry name" value="M23ase_b-sheet_dom"/>
</dbReference>
<evidence type="ECO:0000313" key="11">
    <source>
        <dbReference type="EMBL" id="MFC0206656.1"/>
    </source>
</evidence>
<dbReference type="Pfam" id="PF01551">
    <property type="entry name" value="Peptidase_M23"/>
    <property type="match status" value="1"/>
</dbReference>
<evidence type="ECO:0000256" key="8">
    <source>
        <dbReference type="SAM" id="Phobius"/>
    </source>
</evidence>
<dbReference type="EC" id="3.4.24.-" evidence="11"/>
<dbReference type="RefSeq" id="WP_379489201.1">
    <property type="nucleotide sequence ID" value="NZ_JBHLWK010000039.1"/>
</dbReference>
<evidence type="ECO:0000256" key="2">
    <source>
        <dbReference type="ARBA" id="ARBA00004196"/>
    </source>
</evidence>
<keyword evidence="7" id="KW-0482">Metalloprotease</keyword>
<sequence length="444" mass="47168">MGDQFVDSYDPRRWAAAWTPRQALEGRAARRSASRQRLGSVGLGAGILLAGAAAAWIARPDAMTPRPGVAADAPPGAGEAQSVRRTLQLASAAELETALRRFGLDAATAAQVAAQARPALGAEGEVRAVLEMTREGGALRFYRLQASNPDSSGAVVRRGEGGALETSRLAAEMRERIVVMHGIMDGDSFYSSAVGVGVPNALISPFAKALAFDFDFQRDVVAGDAFELAYAQRTNAAGEAMGSPLLLYASMTTQTKSAAVYRFQQPGGEVEWYDASGRTVARSLMRTPVDGARVSSKFGFRIHPVLKYRKLHGGIDFAAPTGTPIYASGAGVVEFCGPKGANGNFTKIRHDNGWETLYLHQNRFAPGIAVGVRVAQGQQIGEVGTTGRSTGPHLHYEVHINGERVDPATVQPDPSESKSLTGAQMQAFEQVRDRIDVNRAQGSS</sequence>
<feature type="domain" description="Csd3-like second N-terminal" evidence="10">
    <location>
        <begin position="179"/>
        <end position="298"/>
    </location>
</feature>
<keyword evidence="8" id="KW-0812">Transmembrane</keyword>
<comment type="subcellular location">
    <subcellularLocation>
        <location evidence="2">Cell envelope</location>
    </subcellularLocation>
</comment>
<keyword evidence="4" id="KW-0479">Metal-binding</keyword>
<dbReference type="PANTHER" id="PTHR21666">
    <property type="entry name" value="PEPTIDASE-RELATED"/>
    <property type="match status" value="1"/>
</dbReference>
<keyword evidence="12" id="KW-1185">Reference proteome</keyword>
<comment type="cofactor">
    <cofactor evidence="1">
        <name>Zn(2+)</name>
        <dbReference type="ChEBI" id="CHEBI:29105"/>
    </cofactor>
</comment>
<dbReference type="EMBL" id="JBHLWK010000039">
    <property type="protein sequence ID" value="MFC0206656.1"/>
    <property type="molecule type" value="Genomic_DNA"/>
</dbReference>
<dbReference type="SUPFAM" id="SSF51261">
    <property type="entry name" value="Duplicated hybrid motif"/>
    <property type="match status" value="1"/>
</dbReference>
<dbReference type="GO" id="GO:0016787">
    <property type="term" value="F:hydrolase activity"/>
    <property type="evidence" value="ECO:0007669"/>
    <property type="project" value="UniProtKB-KW"/>
</dbReference>
<comment type="caution">
    <text evidence="11">The sequence shown here is derived from an EMBL/GenBank/DDBJ whole genome shotgun (WGS) entry which is preliminary data.</text>
</comment>
<dbReference type="Pfam" id="PF19425">
    <property type="entry name" value="Csd3_N2"/>
    <property type="match status" value="1"/>
</dbReference>
<gene>
    <name evidence="11" type="ORF">ACFFJC_20580</name>
</gene>
<keyword evidence="8" id="KW-1133">Transmembrane helix</keyword>
<dbReference type="InterPro" id="IPR045834">
    <property type="entry name" value="Csd3_N2"/>
</dbReference>
<evidence type="ECO:0000256" key="4">
    <source>
        <dbReference type="ARBA" id="ARBA00022723"/>
    </source>
</evidence>
<dbReference type="InterPro" id="IPR050570">
    <property type="entry name" value="Cell_wall_metabolism_enzyme"/>
</dbReference>
<protein>
    <submittedName>
        <fullName evidence="11">M23 family metallopeptidase</fullName>
        <ecNumber evidence="11">3.4.24.-</ecNumber>
    </submittedName>
</protein>
<evidence type="ECO:0000256" key="3">
    <source>
        <dbReference type="ARBA" id="ARBA00022670"/>
    </source>
</evidence>
<evidence type="ECO:0000259" key="10">
    <source>
        <dbReference type="Pfam" id="PF19425"/>
    </source>
</evidence>
<feature type="transmembrane region" description="Helical" evidence="8">
    <location>
        <begin position="38"/>
        <end position="58"/>
    </location>
</feature>
<evidence type="ECO:0000259" key="9">
    <source>
        <dbReference type="Pfam" id="PF01551"/>
    </source>
</evidence>
<dbReference type="Gene3D" id="3.10.450.350">
    <property type="match status" value="1"/>
</dbReference>
<evidence type="ECO:0000256" key="7">
    <source>
        <dbReference type="ARBA" id="ARBA00023049"/>
    </source>
</evidence>
<dbReference type="InterPro" id="IPR011055">
    <property type="entry name" value="Dup_hybrid_motif"/>
</dbReference>
<dbReference type="CDD" id="cd12797">
    <property type="entry name" value="M23_peptidase"/>
    <property type="match status" value="1"/>
</dbReference>
<proteinExistence type="predicted"/>
<keyword evidence="5 11" id="KW-0378">Hydrolase</keyword>
<organism evidence="11 12">
    <name type="scientific">Novosphingobium soli</name>
    <dbReference type="NCBI Taxonomy" id="574956"/>
    <lineage>
        <taxon>Bacteria</taxon>
        <taxon>Pseudomonadati</taxon>
        <taxon>Pseudomonadota</taxon>
        <taxon>Alphaproteobacteria</taxon>
        <taxon>Sphingomonadales</taxon>
        <taxon>Sphingomonadaceae</taxon>
        <taxon>Novosphingobium</taxon>
    </lineage>
</organism>